<sequence>MQVKAMGAVPASSDVQGNFSLHFNKARPGQLLLLDEVYKEGYELVNEQALKRWTVSSSRTLPVVMCPKGTLASAQEKYYEIGKSHNMARYAEACHKLEEQLKQNRLSVEQYNARLNEISEAYQKTMAQLEDYAYAMACYNRDDLDRMSVRALALVEQGKVDEALSLYEKAQLVRIYQGLEVKEIQAEQELESMLPSLRLNADICLFAGGEENIGKARDIYEAIAWSDTTNASYAYEYAEFLTGQLLLFEEAKPWLLRALRHTTDPLQRAELYSGLGMITTYTGELKQSQSYLAKAGGIYEELVTQEDYKNDAYFNMAYATYALNEGRFWDASEMSINAFEVLAEGLKYATKAVQLQPEKYVYQFAFYTTDLLGATNDFAVQYRQKKDDILQGAVTFGSLALEMLDWADEKEKIKIAQLKAGIYNGLSVIYANFGQTEPSMTYADSCRMVVEENEALNPVLFRPLLAQNLTAVGQNLYLAEEYEAAIPYFFESYQISKDLPFLTRTTLSALHALMLCVPGMTEKQIVELSRLAVDFLRAHPQVLAPRIAFDIYWIYINLNAALGKDLPFCEEMMLEMLALIQEEDTEKVWFDDVSYVEQLATVLYAMYRHHGTVVTDRKTKRAVLDKAIEIVGRYPDLPEMEINQQVIEALWIED</sequence>
<dbReference type="AlphaFoldDB" id="A0A9D2CKJ3"/>
<evidence type="ECO:0000313" key="2">
    <source>
        <dbReference type="EMBL" id="HIY89062.1"/>
    </source>
</evidence>
<gene>
    <name evidence="2" type="ORF">H9824_10220</name>
</gene>
<name>A0A9D2CKJ3_9BACE</name>
<proteinExistence type="predicted"/>
<feature type="coiled-coil region" evidence="1">
    <location>
        <begin position="94"/>
        <end position="128"/>
    </location>
</feature>
<comment type="caution">
    <text evidence="2">The sequence shown here is derived from an EMBL/GenBank/DDBJ whole genome shotgun (WGS) entry which is preliminary data.</text>
</comment>
<accession>A0A9D2CKJ3</accession>
<protein>
    <recommendedName>
        <fullName evidence="4">Tetratricopeptide repeat protein</fullName>
    </recommendedName>
</protein>
<dbReference type="EMBL" id="DXCV01000065">
    <property type="protein sequence ID" value="HIY89062.1"/>
    <property type="molecule type" value="Genomic_DNA"/>
</dbReference>
<dbReference type="InterPro" id="IPR011990">
    <property type="entry name" value="TPR-like_helical_dom_sf"/>
</dbReference>
<organism evidence="2 3">
    <name type="scientific">Candidatus Bacteroides pullicola</name>
    <dbReference type="NCBI Taxonomy" id="2838475"/>
    <lineage>
        <taxon>Bacteria</taxon>
        <taxon>Pseudomonadati</taxon>
        <taxon>Bacteroidota</taxon>
        <taxon>Bacteroidia</taxon>
        <taxon>Bacteroidales</taxon>
        <taxon>Bacteroidaceae</taxon>
        <taxon>Bacteroides</taxon>
    </lineage>
</organism>
<evidence type="ECO:0000313" key="3">
    <source>
        <dbReference type="Proteomes" id="UP000886851"/>
    </source>
</evidence>
<dbReference type="Proteomes" id="UP000886851">
    <property type="component" value="Unassembled WGS sequence"/>
</dbReference>
<dbReference type="Gene3D" id="1.25.40.10">
    <property type="entry name" value="Tetratricopeptide repeat domain"/>
    <property type="match status" value="1"/>
</dbReference>
<keyword evidence="1" id="KW-0175">Coiled coil</keyword>
<reference evidence="2" key="1">
    <citation type="journal article" date="2021" name="PeerJ">
        <title>Extensive microbial diversity within the chicken gut microbiome revealed by metagenomics and culture.</title>
        <authorList>
            <person name="Gilroy R."/>
            <person name="Ravi A."/>
            <person name="Getino M."/>
            <person name="Pursley I."/>
            <person name="Horton D.L."/>
            <person name="Alikhan N.F."/>
            <person name="Baker D."/>
            <person name="Gharbi K."/>
            <person name="Hall N."/>
            <person name="Watson M."/>
            <person name="Adriaenssens E.M."/>
            <person name="Foster-Nyarko E."/>
            <person name="Jarju S."/>
            <person name="Secka A."/>
            <person name="Antonio M."/>
            <person name="Oren A."/>
            <person name="Chaudhuri R.R."/>
            <person name="La Ragione R."/>
            <person name="Hildebrand F."/>
            <person name="Pallen M.J."/>
        </authorList>
    </citation>
    <scope>NUCLEOTIDE SEQUENCE</scope>
    <source>
        <strain evidence="2">Gambia2-208</strain>
    </source>
</reference>
<reference evidence="2" key="2">
    <citation type="submission" date="2021-04" db="EMBL/GenBank/DDBJ databases">
        <authorList>
            <person name="Gilroy R."/>
        </authorList>
    </citation>
    <scope>NUCLEOTIDE SEQUENCE</scope>
    <source>
        <strain evidence="2">Gambia2-208</strain>
    </source>
</reference>
<evidence type="ECO:0008006" key="4">
    <source>
        <dbReference type="Google" id="ProtNLM"/>
    </source>
</evidence>
<evidence type="ECO:0000256" key="1">
    <source>
        <dbReference type="SAM" id="Coils"/>
    </source>
</evidence>